<evidence type="ECO:0000313" key="2">
    <source>
        <dbReference type="Proteomes" id="UP001548832"/>
    </source>
</evidence>
<name>A0ABV2DSB5_9HYPH</name>
<dbReference type="Gene3D" id="3.30.360.10">
    <property type="entry name" value="Dihydrodipicolinate Reductase, domain 2"/>
    <property type="match status" value="1"/>
</dbReference>
<dbReference type="InterPro" id="IPR036291">
    <property type="entry name" value="NAD(P)-bd_dom_sf"/>
</dbReference>
<dbReference type="EMBL" id="JBEWSZ010000016">
    <property type="protein sequence ID" value="MET2832961.1"/>
    <property type="molecule type" value="Genomic_DNA"/>
</dbReference>
<proteinExistence type="predicted"/>
<dbReference type="Proteomes" id="UP001548832">
    <property type="component" value="Unassembled WGS sequence"/>
</dbReference>
<reference evidence="1 2" key="1">
    <citation type="submission" date="2024-06" db="EMBL/GenBank/DDBJ databases">
        <authorList>
            <person name="Kim D.-U."/>
        </authorList>
    </citation>
    <scope>NUCLEOTIDE SEQUENCE [LARGE SCALE GENOMIC DNA]</scope>
    <source>
        <strain evidence="1 2">KACC15460</strain>
    </source>
</reference>
<accession>A0ABV2DSB5</accession>
<evidence type="ECO:0000313" key="1">
    <source>
        <dbReference type="EMBL" id="MET2832961.1"/>
    </source>
</evidence>
<dbReference type="RefSeq" id="WP_354465165.1">
    <property type="nucleotide sequence ID" value="NZ_JBEWSZ010000016.1"/>
</dbReference>
<keyword evidence="2" id="KW-1185">Reference proteome</keyword>
<gene>
    <name evidence="1" type="ORF">ABVQ20_39295</name>
</gene>
<comment type="caution">
    <text evidence="1">The sequence shown here is derived from an EMBL/GenBank/DDBJ whole genome shotgun (WGS) entry which is preliminary data.</text>
</comment>
<dbReference type="Gene3D" id="3.40.50.720">
    <property type="entry name" value="NAD(P)-binding Rossmann-like Domain"/>
    <property type="match status" value="1"/>
</dbReference>
<dbReference type="SUPFAM" id="SSF51735">
    <property type="entry name" value="NAD(P)-binding Rossmann-fold domains"/>
    <property type="match status" value="1"/>
</dbReference>
<protein>
    <recommendedName>
        <fullName evidence="3">Gfo/Idh/MocA family oxidoreductase</fullName>
    </recommendedName>
</protein>
<sequence>MARDYALVLKNIDIPFTVVGRDGERTAIFARDFGCDGISDGVGHAVRIAFRGEVAMPSFAIVATPVDTLAPLTALLADICPQILVEKPGALEAAEMEAIFRHPRIASGVTSVFVGYNRRFLASVNTLRNRLAEEGSVLSASIEFDEPVPRIESLDTNAAIKARWGYANASHVFDLLFYLCGRSVELHTVASQPVDPAIAWHPGHSVFLGSGLTSTGTRYVYHGNYASVGRWRIAMSVPRRRYILMPLETLKMVEGPSVAEQDVPLLYRDDSNLKPGLKGQVEAFLSGDPAARLATAAYQAWHLRHLATVFGYPL</sequence>
<organism evidence="1 2">
    <name type="scientific">Mesorhizobium shangrilense</name>
    <dbReference type="NCBI Taxonomy" id="460060"/>
    <lineage>
        <taxon>Bacteria</taxon>
        <taxon>Pseudomonadati</taxon>
        <taxon>Pseudomonadota</taxon>
        <taxon>Alphaproteobacteria</taxon>
        <taxon>Hyphomicrobiales</taxon>
        <taxon>Phyllobacteriaceae</taxon>
        <taxon>Mesorhizobium</taxon>
    </lineage>
</organism>
<evidence type="ECO:0008006" key="3">
    <source>
        <dbReference type="Google" id="ProtNLM"/>
    </source>
</evidence>